<reference evidence="7 8" key="1">
    <citation type="submission" date="2016-07" db="EMBL/GenBank/DDBJ databases">
        <title>Multiple horizontal gene transfer events from other fungi enriched the ability of initially mycotrophic Trichoderma (Ascomycota) to feed on dead plant biomass.</title>
        <authorList>
            <consortium name="DOE Joint Genome Institute"/>
            <person name="Aerts A."/>
            <person name="Atanasova L."/>
            <person name="Chenthamara K."/>
            <person name="Zhang J."/>
            <person name="Grujic M."/>
            <person name="Henrissat B."/>
            <person name="Kuo A."/>
            <person name="Salamov A."/>
            <person name="Lipzen A."/>
            <person name="Labutti K."/>
            <person name="Barry K."/>
            <person name="Miao Y."/>
            <person name="Rahimi M.J."/>
            <person name="Shen Q."/>
            <person name="Grigoriev I.V."/>
            <person name="Kubicek C.P."/>
            <person name="Druzhinina I.S."/>
        </authorList>
    </citation>
    <scope>NUCLEOTIDE SEQUENCE [LARGE SCALE GENOMIC DNA]</scope>
    <source>
        <strain evidence="7 8">CBS 433.97</strain>
    </source>
</reference>
<evidence type="ECO:0000256" key="5">
    <source>
        <dbReference type="ARBA" id="ARBA00023242"/>
    </source>
</evidence>
<evidence type="ECO:0000256" key="4">
    <source>
        <dbReference type="ARBA" id="ARBA00023163"/>
    </source>
</evidence>
<dbReference type="PANTHER" id="PTHR47660">
    <property type="entry name" value="TRANSCRIPTION FACTOR WITH C2H2 AND ZN(2)-CYS(6) DNA BINDING DOMAIN (EUROFUNG)-RELATED-RELATED"/>
    <property type="match status" value="1"/>
</dbReference>
<keyword evidence="4" id="KW-0804">Transcription</keyword>
<sequence length="672" mass="74794">MKLHRSKGHVEPPPGPFSHLFISGRTLIACQNCASAKTGCDKKIPCSRCLEKNLQCIARYARRASKAAIRAAAQAASLSTNSLLTSTVEHVNSENILQSPIQHLHGGPDQYDGHIRDVFINPLSPLSGYSAAATSLGSSSYSDVNVFEHGQNSPINIGFSEFSTKMDLIDGDVSINVPNAFRCHTENTDDCSNELISLPEMHSFQEIKNYADFIGYPQHAGKDTSSFQGDLCNPVLDVGGALNHPYLPEIPKLNSAKIWIRRLKKKGLFDSHRPNIHIDESVRLHHQQPHLPNFLFSNYSYRLAYNWVKLDQELSLFHDVEQALSLSDLARPLPDPNLPCHTRSIIQTSYWYLIDGLYSDISAAKPPSFELRPTLKQLLQDFIHGTLLPGRVPPRHLQLLLHPLQSLTYQSRSLLSWARSTPSLVFSGIAASSVLETERLLRSWYILATEAHIEQEAYTSDTILGLILYHFIFLNLAANLADIERLTNPGILDLTFWQRFLQNQGGFRSRQEAIFHCGQALRHLRGIGAAARPWWWPAAVRRAILTLWAASHLAPVNSDPNIPEASSSVFPMEDLWQQNPMDVVPETNLPTPGLCIVAIDGVAPEDACFRNTNWSEKYIPVLTRLDEGVVVLTDAMGILEYGISLINSFPRSSEGEAVVAMLKGLGQAWEGK</sequence>
<evidence type="ECO:0000313" key="8">
    <source>
        <dbReference type="Proteomes" id="UP000240493"/>
    </source>
</evidence>
<dbReference type="PROSITE" id="PS00463">
    <property type="entry name" value="ZN2_CY6_FUNGAL_1"/>
    <property type="match status" value="1"/>
</dbReference>
<dbReference type="CDD" id="cd00067">
    <property type="entry name" value="GAL4"/>
    <property type="match status" value="1"/>
</dbReference>
<name>A0A2T3ZQG5_TRIA4</name>
<keyword evidence="8" id="KW-1185">Reference proteome</keyword>
<keyword evidence="3" id="KW-0805">Transcription regulation</keyword>
<dbReference type="InterPro" id="IPR001138">
    <property type="entry name" value="Zn2Cys6_DnaBD"/>
</dbReference>
<dbReference type="GO" id="GO:0000981">
    <property type="term" value="F:DNA-binding transcription factor activity, RNA polymerase II-specific"/>
    <property type="evidence" value="ECO:0007669"/>
    <property type="project" value="InterPro"/>
</dbReference>
<keyword evidence="1" id="KW-0479">Metal-binding</keyword>
<dbReference type="OrthoDB" id="40579at2759"/>
<dbReference type="AlphaFoldDB" id="A0A2T3ZQG5"/>
<dbReference type="EMBL" id="KZ679256">
    <property type="protein sequence ID" value="PTB47036.1"/>
    <property type="molecule type" value="Genomic_DNA"/>
</dbReference>
<dbReference type="SMART" id="SM00066">
    <property type="entry name" value="GAL4"/>
    <property type="match status" value="1"/>
</dbReference>
<organism evidence="7 8">
    <name type="scientific">Trichoderma asperellum (strain ATCC 204424 / CBS 433.97 / NBRC 101777)</name>
    <dbReference type="NCBI Taxonomy" id="1042311"/>
    <lineage>
        <taxon>Eukaryota</taxon>
        <taxon>Fungi</taxon>
        <taxon>Dikarya</taxon>
        <taxon>Ascomycota</taxon>
        <taxon>Pezizomycotina</taxon>
        <taxon>Sordariomycetes</taxon>
        <taxon>Hypocreomycetidae</taxon>
        <taxon>Hypocreales</taxon>
        <taxon>Hypocreaceae</taxon>
        <taxon>Trichoderma</taxon>
    </lineage>
</organism>
<gene>
    <name evidence="7" type="ORF">M441DRAFT_127111</name>
</gene>
<dbReference type="Gene3D" id="4.10.240.10">
    <property type="entry name" value="Zn(2)-C6 fungal-type DNA-binding domain"/>
    <property type="match status" value="1"/>
</dbReference>
<evidence type="ECO:0000256" key="1">
    <source>
        <dbReference type="ARBA" id="ARBA00022723"/>
    </source>
</evidence>
<protein>
    <recommendedName>
        <fullName evidence="6">Zn(2)-C6 fungal-type domain-containing protein</fullName>
    </recommendedName>
</protein>
<dbReference type="SUPFAM" id="SSF57701">
    <property type="entry name" value="Zn2/Cys6 DNA-binding domain"/>
    <property type="match status" value="1"/>
</dbReference>
<dbReference type="PANTHER" id="PTHR47660:SF2">
    <property type="entry name" value="TRANSCRIPTION FACTOR WITH C2H2 AND ZN(2)-CYS(6) DNA BINDING DOMAIN (EUROFUNG)"/>
    <property type="match status" value="1"/>
</dbReference>
<accession>A0A2T3ZQG5</accession>
<proteinExistence type="predicted"/>
<feature type="domain" description="Zn(2)-C6 fungal-type" evidence="6">
    <location>
        <begin position="29"/>
        <end position="58"/>
    </location>
</feature>
<dbReference type="PROSITE" id="PS50048">
    <property type="entry name" value="ZN2_CY6_FUNGAL_2"/>
    <property type="match status" value="1"/>
</dbReference>
<dbReference type="InterPro" id="IPR036864">
    <property type="entry name" value="Zn2-C6_fun-type_DNA-bd_sf"/>
</dbReference>
<evidence type="ECO:0000256" key="2">
    <source>
        <dbReference type="ARBA" id="ARBA00022833"/>
    </source>
</evidence>
<dbReference type="GO" id="GO:0008270">
    <property type="term" value="F:zinc ion binding"/>
    <property type="evidence" value="ECO:0007669"/>
    <property type="project" value="InterPro"/>
</dbReference>
<evidence type="ECO:0000259" key="6">
    <source>
        <dbReference type="PROSITE" id="PS50048"/>
    </source>
</evidence>
<dbReference type="Proteomes" id="UP000240493">
    <property type="component" value="Unassembled WGS sequence"/>
</dbReference>
<keyword evidence="5" id="KW-0539">Nucleus</keyword>
<keyword evidence="2" id="KW-0862">Zinc</keyword>
<dbReference type="STRING" id="1042311.A0A2T3ZQG5"/>
<evidence type="ECO:0000256" key="3">
    <source>
        <dbReference type="ARBA" id="ARBA00023015"/>
    </source>
</evidence>
<dbReference type="Pfam" id="PF00172">
    <property type="entry name" value="Zn_clus"/>
    <property type="match status" value="1"/>
</dbReference>
<evidence type="ECO:0000313" key="7">
    <source>
        <dbReference type="EMBL" id="PTB47036.1"/>
    </source>
</evidence>